<dbReference type="GO" id="GO:0003886">
    <property type="term" value="F:DNA (cytosine-5-)-methyltransferase activity"/>
    <property type="evidence" value="ECO:0007669"/>
    <property type="project" value="UniProtKB-EC"/>
</dbReference>
<name>A0A6J4J5A8_9CYAN</name>
<keyword evidence="1" id="KW-0808">Transferase</keyword>
<dbReference type="AlphaFoldDB" id="A0A6J4J5A8"/>
<proteinExistence type="predicted"/>
<sequence length="85" mass="9655">MMKPEMETTQLSLFSNPEQNPLRKQKTAKLGRYERIQRELETGDSDPYKTFVDISSLPTPPSNYTFVDLFSGSDSALHPRYVGAV</sequence>
<dbReference type="GO" id="GO:0032259">
    <property type="term" value="P:methylation"/>
    <property type="evidence" value="ECO:0007669"/>
    <property type="project" value="UniProtKB-KW"/>
</dbReference>
<dbReference type="EC" id="2.1.1.37" evidence="1"/>
<reference evidence="1" key="1">
    <citation type="submission" date="2020-02" db="EMBL/GenBank/DDBJ databases">
        <authorList>
            <person name="Meier V. D."/>
        </authorList>
    </citation>
    <scope>NUCLEOTIDE SEQUENCE</scope>
    <source>
        <strain evidence="1">AVDCRST_MAG92</strain>
    </source>
</reference>
<protein>
    <submittedName>
        <fullName evidence="1">DNA-cytosine methyltransferase</fullName>
        <ecNumber evidence="1">2.1.1.37</ecNumber>
    </submittedName>
</protein>
<evidence type="ECO:0000313" key="1">
    <source>
        <dbReference type="EMBL" id="CAA9270841.1"/>
    </source>
</evidence>
<accession>A0A6J4J5A8</accession>
<organism evidence="1">
    <name type="scientific">uncultured Coleofasciculus sp</name>
    <dbReference type="NCBI Taxonomy" id="1267456"/>
    <lineage>
        <taxon>Bacteria</taxon>
        <taxon>Bacillati</taxon>
        <taxon>Cyanobacteriota</taxon>
        <taxon>Cyanophyceae</taxon>
        <taxon>Coleofasciculales</taxon>
        <taxon>Coleofasciculaceae</taxon>
        <taxon>Coleofasciculus</taxon>
        <taxon>environmental samples</taxon>
    </lineage>
</organism>
<dbReference type="EMBL" id="CADCTM010000475">
    <property type="protein sequence ID" value="CAA9270841.1"/>
    <property type="molecule type" value="Genomic_DNA"/>
</dbReference>
<keyword evidence="1" id="KW-0489">Methyltransferase</keyword>
<gene>
    <name evidence="1" type="ORF">AVDCRST_MAG92-2946</name>
</gene>